<evidence type="ECO:0000313" key="2">
    <source>
        <dbReference type="Proteomes" id="UP001525968"/>
    </source>
</evidence>
<protein>
    <submittedName>
        <fullName evidence="1">Uncharacterized protein</fullName>
    </submittedName>
</protein>
<dbReference type="EMBL" id="JAODYH010000004">
    <property type="protein sequence ID" value="MCT9811145.1"/>
    <property type="molecule type" value="Genomic_DNA"/>
</dbReference>
<gene>
    <name evidence="1" type="ORF">N0K08_10910</name>
</gene>
<comment type="caution">
    <text evidence="1">The sequence shown here is derived from an EMBL/GenBank/DDBJ whole genome shotgun (WGS) entry which is preliminary data.</text>
</comment>
<reference evidence="1 2" key="1">
    <citation type="submission" date="2022-09" db="EMBL/GenBank/DDBJ databases">
        <title>Draft genome of isolate Be4.</title>
        <authorList>
            <person name="Sanchez-Castro I."/>
            <person name="Martinez-Rodriguez P."/>
            <person name="Descostes M."/>
            <person name="Merroun M."/>
        </authorList>
    </citation>
    <scope>NUCLEOTIDE SEQUENCE [LARGE SCALE GENOMIC DNA]</scope>
    <source>
        <strain evidence="1 2">Be4</strain>
    </source>
</reference>
<name>A0ABT2PLM7_9BURK</name>
<dbReference type="Proteomes" id="UP001525968">
    <property type="component" value="Unassembled WGS sequence"/>
</dbReference>
<keyword evidence="2" id="KW-1185">Reference proteome</keyword>
<accession>A0ABT2PLM7</accession>
<proteinExistence type="predicted"/>
<sequence length="121" mass="12895">MKLYPAFCMQFVPRIGEKNGQVIDFKDSEIPFIASIYTFIAGCAVQAADRRPAAAVPEAASAAVAACKSALALKSGANAVFVLPMSHAPIPGGYEVFLSLKGAQWLCMTDSRANVNRLESR</sequence>
<evidence type="ECO:0000313" key="1">
    <source>
        <dbReference type="EMBL" id="MCT9811145.1"/>
    </source>
</evidence>
<organism evidence="1 2">
    <name type="scientific">Acidovorax bellezanensis</name>
    <dbReference type="NCBI Taxonomy" id="2976702"/>
    <lineage>
        <taxon>Bacteria</taxon>
        <taxon>Pseudomonadati</taxon>
        <taxon>Pseudomonadota</taxon>
        <taxon>Betaproteobacteria</taxon>
        <taxon>Burkholderiales</taxon>
        <taxon>Comamonadaceae</taxon>
        <taxon>Acidovorax</taxon>
    </lineage>
</organism>